<dbReference type="EC" id="3.5.1.42" evidence="2"/>
<dbReference type="GO" id="GO:0019159">
    <property type="term" value="F:nicotinamide-nucleotide amidase activity"/>
    <property type="evidence" value="ECO:0007669"/>
    <property type="project" value="UniProtKB-EC"/>
</dbReference>
<dbReference type="AlphaFoldDB" id="A0A7H9CLC7"/>
<keyword evidence="2" id="KW-0378">Hydrolase</keyword>
<dbReference type="InterPro" id="IPR036653">
    <property type="entry name" value="CinA-like_C"/>
</dbReference>
<dbReference type="InterPro" id="IPR008136">
    <property type="entry name" value="CinA_C"/>
</dbReference>
<dbReference type="NCBIfam" id="TIGR00199">
    <property type="entry name" value="PncC_domain"/>
    <property type="match status" value="1"/>
</dbReference>
<dbReference type="Gene3D" id="3.90.950.20">
    <property type="entry name" value="CinA-like"/>
    <property type="match status" value="1"/>
</dbReference>
<dbReference type="Pfam" id="PF02464">
    <property type="entry name" value="CinA"/>
    <property type="match status" value="1"/>
</dbReference>
<protein>
    <submittedName>
        <fullName evidence="2">NMN amidohydrolase</fullName>
        <ecNumber evidence="2">3.5.1.42</ecNumber>
    </submittedName>
</protein>
<dbReference type="KEGG" id="cinf:CINF_1105"/>
<dbReference type="SUPFAM" id="SSF142433">
    <property type="entry name" value="CinA-like"/>
    <property type="match status" value="1"/>
</dbReference>
<dbReference type="Proteomes" id="UP000509414">
    <property type="component" value="Chromosome"/>
</dbReference>
<keyword evidence="3" id="KW-1185">Reference proteome</keyword>
<reference evidence="2 3" key="1">
    <citation type="submission" date="2020-02" db="EMBL/GenBank/DDBJ databases">
        <title>Complete genome sequence of the novel Campylobacter species Candidatus Campylobacter infans.</title>
        <authorList>
            <person name="Duim B."/>
            <person name="Zomer A."/>
            <person name="van der Graaf L."/>
            <person name="Wagenaar J."/>
        </authorList>
    </citation>
    <scope>NUCLEOTIDE SEQUENCE [LARGE SCALE GENOMIC DNA]</scope>
    <source>
        <strain evidence="2 3">19S00001</strain>
    </source>
</reference>
<evidence type="ECO:0000259" key="1">
    <source>
        <dbReference type="Pfam" id="PF02464"/>
    </source>
</evidence>
<dbReference type="RefSeq" id="WP_179974798.1">
    <property type="nucleotide sequence ID" value="NZ_CP049075.1"/>
</dbReference>
<evidence type="ECO:0000313" key="2">
    <source>
        <dbReference type="EMBL" id="QLI05599.1"/>
    </source>
</evidence>
<dbReference type="EMBL" id="CP049075">
    <property type="protein sequence ID" value="QLI05599.1"/>
    <property type="molecule type" value="Genomic_DNA"/>
</dbReference>
<proteinExistence type="predicted"/>
<evidence type="ECO:0000313" key="3">
    <source>
        <dbReference type="Proteomes" id="UP000509414"/>
    </source>
</evidence>
<gene>
    <name evidence="2" type="primary">pncC</name>
    <name evidence="2" type="ORF">CINF_1105</name>
</gene>
<organism evidence="2 3">
    <name type="scientific">Candidatus Campylobacter infans</name>
    <dbReference type="NCBI Taxonomy" id="2561898"/>
    <lineage>
        <taxon>Bacteria</taxon>
        <taxon>Pseudomonadati</taxon>
        <taxon>Campylobacterota</taxon>
        <taxon>Epsilonproteobacteria</taxon>
        <taxon>Campylobacterales</taxon>
        <taxon>Campylobacteraceae</taxon>
        <taxon>Campylobacter</taxon>
    </lineage>
</organism>
<feature type="domain" description="CinA C-terminal" evidence="1">
    <location>
        <begin position="205"/>
        <end position="355"/>
    </location>
</feature>
<accession>A0A7H9CLC7</accession>
<sequence>MKHILLIVGSQLHINELFLAYIRSQYLHHFGESALIFYVRDGDNELPFKIEKYAKHTKIITIVASDANFSTIAKILSTLSNDTLELKDTTLAPSRARLEAKDSFVVELENAKINLLKAIPTQILPPFLLHLEDKMLSFNLLDIDKNSALSVLKELGVVHNVQIIASNILENLVYVKAISQKFGQLDGFLAEVKNNFVRHFIASDNIVEFIVSRLKEIKASITLAESCTAGLGACLLGQIPGVSEIFAGSVISYANYIKNIWLNVDESILNEHGAVSAPCVEAMATGALNLCGADYALAISGIAGPGGGSLEKPVGTVFIAAASKQSVYSKKINLSGDRDYIRKQSALSAYAFLLSSFWSEICAFKDEEKI</sequence>
<name>A0A7H9CLC7_9BACT</name>